<evidence type="ECO:0000313" key="9">
    <source>
        <dbReference type="EMBL" id="WEL19460.1"/>
    </source>
</evidence>
<reference evidence="9 10" key="1">
    <citation type="submission" date="2022-09" db="EMBL/GenBank/DDBJ databases">
        <title>Xylan utilization by haloarchaea-nanohaloarchaea associations.</title>
        <authorList>
            <person name="Yakimov M."/>
        </authorList>
    </citation>
    <scope>NUCLEOTIDE SEQUENCE [LARGE SCALE GENOMIC DNA]</scope>
    <source>
        <strain evidence="9 10">SVXNc</strain>
    </source>
</reference>
<dbReference type="InterPro" id="IPR029040">
    <property type="entry name" value="RPABC4/Spt4"/>
</dbReference>
<keyword evidence="1 8" id="KW-0240">DNA-directed RNA polymerase</keyword>
<evidence type="ECO:0000256" key="1">
    <source>
        <dbReference type="ARBA" id="ARBA00022478"/>
    </source>
</evidence>
<dbReference type="InterPro" id="IPR023464">
    <property type="entry name" value="Rpo12"/>
</dbReference>
<dbReference type="Proteomes" id="UP001218034">
    <property type="component" value="Chromosome"/>
</dbReference>
<keyword evidence="6 8" id="KW-0862">Zinc</keyword>
<dbReference type="SUPFAM" id="SSF63393">
    <property type="entry name" value="RNA polymerase subunits"/>
    <property type="match status" value="1"/>
</dbReference>
<evidence type="ECO:0000256" key="7">
    <source>
        <dbReference type="ARBA" id="ARBA00023163"/>
    </source>
</evidence>
<dbReference type="Gene3D" id="2.20.28.30">
    <property type="entry name" value="RNA polymerase ii, chain L"/>
    <property type="match status" value="1"/>
</dbReference>
<dbReference type="Pfam" id="PF03604">
    <property type="entry name" value="Zn_ribbon_RPAB4"/>
    <property type="match status" value="1"/>
</dbReference>
<feature type="binding site" evidence="8">
    <location>
        <position position="27"/>
    </location>
    <ligand>
        <name>Zn(2+)</name>
        <dbReference type="ChEBI" id="CHEBI:29105"/>
    </ligand>
</feature>
<keyword evidence="2 8" id="KW-0963">Cytoplasm</keyword>
<dbReference type="GO" id="GO:0000428">
    <property type="term" value="C:DNA-directed RNA polymerase complex"/>
    <property type="evidence" value="ECO:0007669"/>
    <property type="project" value="UniProtKB-KW"/>
</dbReference>
<comment type="similarity">
    <text evidence="8">Belongs to the archaeal Rpo12/eukaryotic RPC10 RNA polymerase subunit family.</text>
</comment>
<feature type="binding site" evidence="8">
    <location>
        <position position="45"/>
    </location>
    <ligand>
        <name>Zn(2+)</name>
        <dbReference type="ChEBI" id="CHEBI:29105"/>
    </ligand>
</feature>
<evidence type="ECO:0000256" key="2">
    <source>
        <dbReference type="ARBA" id="ARBA00022490"/>
    </source>
</evidence>
<evidence type="ECO:0000256" key="8">
    <source>
        <dbReference type="HAMAP-Rule" id="MF_00615"/>
    </source>
</evidence>
<name>A0ABY8CFH5_9ARCH</name>
<keyword evidence="3 8" id="KW-0808">Transferase</keyword>
<proteinExistence type="inferred from homology"/>
<evidence type="ECO:0000256" key="5">
    <source>
        <dbReference type="ARBA" id="ARBA00022723"/>
    </source>
</evidence>
<evidence type="ECO:0000256" key="4">
    <source>
        <dbReference type="ARBA" id="ARBA00022695"/>
    </source>
</evidence>
<organism evidence="9 10">
    <name type="scientific">Candidatus Nanohalococcus occultus</name>
    <dbReference type="NCBI Taxonomy" id="2978047"/>
    <lineage>
        <taxon>Archaea</taxon>
        <taxon>Candidatus Nanohalarchaeota</taxon>
        <taxon>Candidatus Nanohalarchaeota incertae sedis</taxon>
        <taxon>Candidatus Nanohalococcus</taxon>
    </lineage>
</organism>
<dbReference type="EC" id="2.7.7.6" evidence="8"/>
<comment type="cofactor">
    <cofactor evidence="8">
        <name>Zn(2+)</name>
        <dbReference type="ChEBI" id="CHEBI:29105"/>
    </cofactor>
    <text evidence="8">Binds 1 zinc ion.</text>
</comment>
<gene>
    <name evidence="8 9" type="primary">rpoP</name>
    <name evidence="8" type="synonym">rpo12</name>
    <name evidence="9" type="ORF">SVXNc_0436</name>
</gene>
<keyword evidence="4 8" id="KW-0548">Nucleotidyltransferase</keyword>
<comment type="function">
    <text evidence="8">DNA-dependent RNA polymerase (RNAP) catalyzes the transcription of DNA into RNA using the four ribonucleoside triphosphates as substrates.</text>
</comment>
<evidence type="ECO:0000313" key="10">
    <source>
        <dbReference type="Proteomes" id="UP001218034"/>
    </source>
</evidence>
<protein>
    <recommendedName>
        <fullName evidence="8">DNA-directed RNA polymerase subunit Rpo12</fullName>
        <ecNumber evidence="8">2.7.7.6</ecNumber>
    </recommendedName>
    <alternativeName>
        <fullName evidence="8">DNA-directed RNA polymerase subunit P</fullName>
    </alternativeName>
</protein>
<dbReference type="GO" id="GO:0003899">
    <property type="term" value="F:DNA-directed RNA polymerase activity"/>
    <property type="evidence" value="ECO:0007669"/>
    <property type="project" value="UniProtKB-EC"/>
</dbReference>
<dbReference type="InterPro" id="IPR006591">
    <property type="entry name" value="RNAP_P/RPABC4"/>
</dbReference>
<dbReference type="RefSeq" id="WP_347722330.1">
    <property type="nucleotide sequence ID" value="NZ_CP104395.1"/>
</dbReference>
<keyword evidence="10" id="KW-1185">Reference proteome</keyword>
<dbReference type="GeneID" id="90589873"/>
<comment type="subcellular location">
    <subcellularLocation>
        <location evidence="8">Cytoplasm</location>
    </subcellularLocation>
</comment>
<dbReference type="SMART" id="SM00659">
    <property type="entry name" value="RPOLCX"/>
    <property type="match status" value="1"/>
</dbReference>
<comment type="subunit">
    <text evidence="8">Part of the RNA polymerase complex.</text>
</comment>
<dbReference type="EMBL" id="CP104395">
    <property type="protein sequence ID" value="WEL19460.1"/>
    <property type="molecule type" value="Genomic_DNA"/>
</dbReference>
<keyword evidence="7 8" id="KW-0804">Transcription</keyword>
<evidence type="ECO:0000256" key="3">
    <source>
        <dbReference type="ARBA" id="ARBA00022679"/>
    </source>
</evidence>
<sequence>MSEEETTEEVEELEEQEPAAGYKCVKCEQEVTINPVEEKIICPKCSHRVLFKLRSRDTQRVKAL</sequence>
<keyword evidence="5 8" id="KW-0479">Metal-binding</keyword>
<dbReference type="HAMAP" id="MF_00615">
    <property type="entry name" value="RNApol_arch_Rpo12"/>
    <property type="match status" value="1"/>
</dbReference>
<feature type="binding site" evidence="8">
    <location>
        <position position="42"/>
    </location>
    <ligand>
        <name>Zn(2+)</name>
        <dbReference type="ChEBI" id="CHEBI:29105"/>
    </ligand>
</feature>
<comment type="catalytic activity">
    <reaction evidence="8">
        <text>RNA(n) + a ribonucleoside 5'-triphosphate = RNA(n+1) + diphosphate</text>
        <dbReference type="Rhea" id="RHEA:21248"/>
        <dbReference type="Rhea" id="RHEA-COMP:14527"/>
        <dbReference type="Rhea" id="RHEA-COMP:17342"/>
        <dbReference type="ChEBI" id="CHEBI:33019"/>
        <dbReference type="ChEBI" id="CHEBI:61557"/>
        <dbReference type="ChEBI" id="CHEBI:140395"/>
        <dbReference type="EC" id="2.7.7.6"/>
    </reaction>
</comment>
<accession>A0ABY8CFH5</accession>
<evidence type="ECO:0000256" key="6">
    <source>
        <dbReference type="ARBA" id="ARBA00022833"/>
    </source>
</evidence>